<feature type="transmembrane region" description="Helical" evidence="13">
    <location>
        <begin position="81"/>
        <end position="104"/>
    </location>
</feature>
<evidence type="ECO:0000256" key="13">
    <source>
        <dbReference type="SAM" id="Phobius"/>
    </source>
</evidence>
<dbReference type="GO" id="GO:0005743">
    <property type="term" value="C:mitochondrial inner membrane"/>
    <property type="evidence" value="ECO:0007669"/>
    <property type="project" value="UniProtKB-SubCell"/>
</dbReference>
<evidence type="ECO:0000256" key="11">
    <source>
        <dbReference type="SAM" id="Coils"/>
    </source>
</evidence>
<dbReference type="Gene3D" id="6.10.280.70">
    <property type="match status" value="1"/>
</dbReference>
<dbReference type="OrthoDB" id="35799at2759"/>
<keyword evidence="13" id="KW-0812">Transmembrane</keyword>
<evidence type="ECO:0000256" key="3">
    <source>
        <dbReference type="ARBA" id="ARBA00021688"/>
    </source>
</evidence>
<comment type="caution">
    <text evidence="14">The sequence shown here is derived from an EMBL/GenBank/DDBJ whole genome shotgun (WGS) entry which is preliminary data.</text>
</comment>
<dbReference type="Pfam" id="PF05873">
    <property type="entry name" value="Mt_ATP-synt_D"/>
    <property type="match status" value="1"/>
</dbReference>
<keyword evidence="5" id="KW-0138">CF(0)</keyword>
<keyword evidence="15" id="KW-1185">Reference proteome</keyword>
<evidence type="ECO:0000313" key="14">
    <source>
        <dbReference type="EMBL" id="OJT13194.1"/>
    </source>
</evidence>
<feature type="compositionally biased region" description="Low complexity" evidence="12">
    <location>
        <begin position="1"/>
        <end position="29"/>
    </location>
</feature>
<feature type="non-terminal residue" evidence="14">
    <location>
        <position position="1"/>
    </location>
</feature>
<evidence type="ECO:0000256" key="7">
    <source>
        <dbReference type="ARBA" id="ARBA00022792"/>
    </source>
</evidence>
<dbReference type="SUPFAM" id="SSF161065">
    <property type="entry name" value="ATP synthase D chain-like"/>
    <property type="match status" value="1"/>
</dbReference>
<keyword evidence="10 13" id="KW-0472">Membrane</keyword>
<reference evidence="14 15" key="1">
    <citation type="submission" date="2016-10" db="EMBL/GenBank/DDBJ databases">
        <title>Genome sequence of the basidiomycete white-rot fungus Trametes pubescens.</title>
        <authorList>
            <person name="Makela M.R."/>
            <person name="Granchi Z."/>
            <person name="Peng M."/>
            <person name="De Vries R.P."/>
            <person name="Grigoriev I."/>
            <person name="Riley R."/>
            <person name="Hilden K."/>
        </authorList>
    </citation>
    <scope>NUCLEOTIDE SEQUENCE [LARGE SCALE GENOMIC DNA]</scope>
    <source>
        <strain evidence="14 15">FBCC735</strain>
    </source>
</reference>
<dbReference type="PANTHER" id="PTHR12700">
    <property type="entry name" value="ATP SYNTHASE SUBUNIT D, MITOCHONDRIAL"/>
    <property type="match status" value="1"/>
</dbReference>
<name>A0A1M2W004_TRAPU</name>
<feature type="coiled-coil region" evidence="11">
    <location>
        <begin position="234"/>
        <end position="261"/>
    </location>
</feature>
<dbReference type="STRING" id="154538.A0A1M2W004"/>
<evidence type="ECO:0000256" key="12">
    <source>
        <dbReference type="SAM" id="MobiDB-lite"/>
    </source>
</evidence>
<dbReference type="EMBL" id="MNAD01000422">
    <property type="protein sequence ID" value="OJT13194.1"/>
    <property type="molecule type" value="Genomic_DNA"/>
</dbReference>
<comment type="subcellular location">
    <subcellularLocation>
        <location evidence="1">Mitochondrion inner membrane</location>
    </subcellularLocation>
</comment>
<evidence type="ECO:0000256" key="8">
    <source>
        <dbReference type="ARBA" id="ARBA00023065"/>
    </source>
</evidence>
<dbReference type="AlphaFoldDB" id="A0A1M2W004"/>
<keyword evidence="11" id="KW-0175">Coiled coil</keyword>
<dbReference type="InterPro" id="IPR008689">
    <property type="entry name" value="ATP_synth_F0_dsu_mt"/>
</dbReference>
<keyword evidence="7" id="KW-0999">Mitochondrion inner membrane</keyword>
<keyword evidence="9" id="KW-0496">Mitochondrion</keyword>
<evidence type="ECO:0000256" key="6">
    <source>
        <dbReference type="ARBA" id="ARBA00022781"/>
    </source>
</evidence>
<evidence type="ECO:0000313" key="15">
    <source>
        <dbReference type="Proteomes" id="UP000184267"/>
    </source>
</evidence>
<accession>A0A1M2W004</accession>
<dbReference type="GO" id="GO:0045259">
    <property type="term" value="C:proton-transporting ATP synthase complex"/>
    <property type="evidence" value="ECO:0007669"/>
    <property type="project" value="UniProtKB-KW"/>
</dbReference>
<sequence>GNTSDGSQSANPSSSSASAAQSTVSLSSAPIQDGGKGDFSTSHISPGSNGTPPLPIVSPTPDVSTAAGTSNRRTASLDRNAFIGASAGLSAAAFEAVIAAVLLFRRDRRLTRAAKLAQLVQPRSVDLLGYAYEGLRQPGFAGADGAPHDARGRDPALETIASLQAFRKRHGDAQRIHASLAAQPTTVDLAHYRAVLRNKAVVDEAEKLLSEFKPVTYDVSAHIKAIETFESKAVAKAKETTEKIDAELKDLQATLANIEEARPFEDLTSEEVGKAHPRIVEAVETMIKKGKWTVPGYKEKFGDLSLM</sequence>
<keyword evidence="8" id="KW-0406">Ion transport</keyword>
<comment type="similarity">
    <text evidence="2">Belongs to the ATPase d subunit family.</text>
</comment>
<evidence type="ECO:0000256" key="4">
    <source>
        <dbReference type="ARBA" id="ARBA00022448"/>
    </source>
</evidence>
<keyword evidence="4" id="KW-0813">Transport</keyword>
<dbReference type="InterPro" id="IPR036228">
    <property type="entry name" value="ATP_synth_F0_dsu_sf_mt"/>
</dbReference>
<dbReference type="GO" id="GO:0015078">
    <property type="term" value="F:proton transmembrane transporter activity"/>
    <property type="evidence" value="ECO:0007669"/>
    <property type="project" value="InterPro"/>
</dbReference>
<feature type="compositionally biased region" description="Polar residues" evidence="12">
    <location>
        <begin position="61"/>
        <end position="72"/>
    </location>
</feature>
<feature type="region of interest" description="Disordered" evidence="12">
    <location>
        <begin position="1"/>
        <end position="72"/>
    </location>
</feature>
<dbReference type="Proteomes" id="UP000184267">
    <property type="component" value="Unassembled WGS sequence"/>
</dbReference>
<dbReference type="GO" id="GO:0015986">
    <property type="term" value="P:proton motive force-driven ATP synthesis"/>
    <property type="evidence" value="ECO:0007669"/>
    <property type="project" value="InterPro"/>
</dbReference>
<evidence type="ECO:0000256" key="10">
    <source>
        <dbReference type="ARBA" id="ARBA00023136"/>
    </source>
</evidence>
<evidence type="ECO:0000256" key="2">
    <source>
        <dbReference type="ARBA" id="ARBA00006842"/>
    </source>
</evidence>
<feature type="compositionally biased region" description="Polar residues" evidence="12">
    <location>
        <begin position="39"/>
        <end position="51"/>
    </location>
</feature>
<keyword evidence="13" id="KW-1133">Transmembrane helix</keyword>
<evidence type="ECO:0000256" key="1">
    <source>
        <dbReference type="ARBA" id="ARBA00004273"/>
    </source>
</evidence>
<keyword evidence="6" id="KW-0375">Hydrogen ion transport</keyword>
<proteinExistence type="inferred from homology"/>
<evidence type="ECO:0000256" key="9">
    <source>
        <dbReference type="ARBA" id="ARBA00023128"/>
    </source>
</evidence>
<evidence type="ECO:0000256" key="5">
    <source>
        <dbReference type="ARBA" id="ARBA00022547"/>
    </source>
</evidence>
<protein>
    <recommendedName>
        <fullName evidence="3">ATP synthase subunit d, mitochondrial</fullName>
    </recommendedName>
</protein>
<organism evidence="14 15">
    <name type="scientific">Trametes pubescens</name>
    <name type="common">White-rot fungus</name>
    <dbReference type="NCBI Taxonomy" id="154538"/>
    <lineage>
        <taxon>Eukaryota</taxon>
        <taxon>Fungi</taxon>
        <taxon>Dikarya</taxon>
        <taxon>Basidiomycota</taxon>
        <taxon>Agaricomycotina</taxon>
        <taxon>Agaricomycetes</taxon>
        <taxon>Polyporales</taxon>
        <taxon>Polyporaceae</taxon>
        <taxon>Trametes</taxon>
    </lineage>
</organism>
<gene>
    <name evidence="14" type="ORF">TRAPUB_10285</name>
</gene>